<sequence>MTVQFICGHFKDGKDAINKRLKELIQTGFLVRKEVRNNGKFAGYNYYLNDKPKKSTAAGKTATVKTATVKTATVKPAPVNPPQSNTINTNVITNKEILKEEIPTKSKAPLFNEIVLKAFPHFVELFPNKYKPTSDSQKMRWLECLDKIQRIDKYDLRDVYNVAKDLRNDEFWQTNFLSILKFRNLDKNGIKYIDRFMINQKAKTKPSGYKKVKGLLKYFIYTSAADGSKELGAKTKAGELFEFHIKQLMQTNEFNELKKHVLDGNK</sequence>
<reference evidence="1" key="1">
    <citation type="journal article" date="2015" name="Front. Microbiol.">
        <title>Combining genomic sequencing methods to explore viral diversity and reveal potential virus-host interactions.</title>
        <authorList>
            <person name="Chow C.E."/>
            <person name="Winget D.M."/>
            <person name="White R.A.III."/>
            <person name="Hallam S.J."/>
            <person name="Suttle C.A."/>
        </authorList>
    </citation>
    <scope>NUCLEOTIDE SEQUENCE</scope>
    <source>
        <strain evidence="1">H4084976</strain>
    </source>
</reference>
<name>A0A0F7L736_9VIRU</name>
<organism evidence="1">
    <name type="scientific">uncultured marine virus</name>
    <dbReference type="NCBI Taxonomy" id="186617"/>
    <lineage>
        <taxon>Viruses</taxon>
        <taxon>environmental samples</taxon>
    </lineage>
</organism>
<accession>A0A0F7L736</accession>
<evidence type="ECO:0000313" key="1">
    <source>
        <dbReference type="EMBL" id="AKH47383.1"/>
    </source>
</evidence>
<dbReference type="EMBL" id="KR029593">
    <property type="protein sequence ID" value="AKH47383.1"/>
    <property type="molecule type" value="Genomic_DNA"/>
</dbReference>
<reference evidence="1" key="2">
    <citation type="submission" date="2015-03" db="EMBL/GenBank/DDBJ databases">
        <authorList>
            <person name="Chow C.-E.T."/>
            <person name="Winget D.M."/>
            <person name="White R.A.III."/>
            <person name="Hallam S.J."/>
            <person name="Suttle C.A."/>
        </authorList>
    </citation>
    <scope>NUCLEOTIDE SEQUENCE</scope>
    <source>
        <strain evidence="1">H4084976</strain>
    </source>
</reference>
<protein>
    <submittedName>
        <fullName evidence="1">Uncharacterized protein</fullName>
    </submittedName>
</protein>
<proteinExistence type="predicted"/>